<dbReference type="PANTHER" id="PTHR13812">
    <property type="entry name" value="KETIMINE REDUCTASE MU-CRYSTALLIN"/>
    <property type="match status" value="1"/>
</dbReference>
<dbReference type="Gene3D" id="3.30.1780.10">
    <property type="entry name" value="ornithine cyclodeaminase, domain 1"/>
    <property type="match status" value="1"/>
</dbReference>
<keyword evidence="2" id="KW-1185">Reference proteome</keyword>
<reference evidence="1 2" key="1">
    <citation type="journal article" date="2021" name="Sci. Rep.">
        <title>The distribution of antibiotic resistance genes in chicken gut microbiota commensals.</title>
        <authorList>
            <person name="Juricova H."/>
            <person name="Matiasovicova J."/>
            <person name="Kubasova T."/>
            <person name="Cejkova D."/>
            <person name="Rychlik I."/>
        </authorList>
    </citation>
    <scope>NUCLEOTIDE SEQUENCE [LARGE SCALE GENOMIC DNA]</scope>
    <source>
        <strain evidence="1 2">An431b</strain>
    </source>
</reference>
<dbReference type="InterPro" id="IPR023401">
    <property type="entry name" value="ODC_N"/>
</dbReference>
<dbReference type="SUPFAM" id="SSF51735">
    <property type="entry name" value="NAD(P)-binding Rossmann-fold domains"/>
    <property type="match status" value="1"/>
</dbReference>
<proteinExistence type="predicted"/>
<accession>A0ABS2GBV7</accession>
<dbReference type="InterPro" id="IPR036291">
    <property type="entry name" value="NAD(P)-bd_dom_sf"/>
</dbReference>
<dbReference type="Proteomes" id="UP000729290">
    <property type="component" value="Unassembled WGS sequence"/>
</dbReference>
<name>A0ABS2GBV7_9FIRM</name>
<dbReference type="Gene3D" id="3.40.50.720">
    <property type="entry name" value="NAD(P)-binding Rossmann-like Domain"/>
    <property type="match status" value="1"/>
</dbReference>
<dbReference type="RefSeq" id="WP_205134108.1">
    <property type="nucleotide sequence ID" value="NZ_JACSNT010000012.1"/>
</dbReference>
<evidence type="ECO:0000313" key="1">
    <source>
        <dbReference type="EMBL" id="MBM6878357.1"/>
    </source>
</evidence>
<dbReference type="Pfam" id="PF02423">
    <property type="entry name" value="OCD_Mu_crystall"/>
    <property type="match status" value="1"/>
</dbReference>
<protein>
    <submittedName>
        <fullName evidence="1">Ornithine cyclodeaminase family protein</fullName>
    </submittedName>
</protein>
<evidence type="ECO:0000313" key="2">
    <source>
        <dbReference type="Proteomes" id="UP000729290"/>
    </source>
</evidence>
<dbReference type="EMBL" id="JACSNV010000012">
    <property type="protein sequence ID" value="MBM6878357.1"/>
    <property type="molecule type" value="Genomic_DNA"/>
</dbReference>
<dbReference type="PANTHER" id="PTHR13812:SF19">
    <property type="entry name" value="KETIMINE REDUCTASE MU-CRYSTALLIN"/>
    <property type="match status" value="1"/>
</dbReference>
<dbReference type="InterPro" id="IPR003462">
    <property type="entry name" value="ODC_Mu_crystall"/>
</dbReference>
<sequence>MVYTKEQMDKALALREEFKKYLNIGQEFLYLSEQDCMDTGTTDMEIIDATEQGMIGYSLKQLEMPAKIGIHPMPDSLMHAMPANLPEQYACGIKWGSNFPTNKAQFPDCIPTNCQILYNDALTGHLLSMMDASWITKVRTPATALVSIKHGANLDAKTFGMIGCGIQGRANVKMVENILKDLETIYVFDMFDAAMDALIAEAQPLVKAKIVKAESLEQLVRSSNVIVSALPIVHSPNPPVKAEWVSKGQTLVCLDCHTVYEDAVYKAADKYYVDSREQHELLEGYGYYPQGLPVITGETGELAAGVVPKRESPDELVVFNNVGMASEDMMCAKIIFERALKMGLGKKLPLWTSTKGL</sequence>
<dbReference type="PIRSF" id="PIRSF001439">
    <property type="entry name" value="CryM"/>
    <property type="match status" value="1"/>
</dbReference>
<comment type="caution">
    <text evidence="1">The sequence shown here is derived from an EMBL/GenBank/DDBJ whole genome shotgun (WGS) entry which is preliminary data.</text>
</comment>
<gene>
    <name evidence="1" type="ORF">H9X83_09335</name>
</gene>
<organism evidence="1 2">
    <name type="scientific">Anaerotignum lactatifermentans</name>
    <dbReference type="NCBI Taxonomy" id="160404"/>
    <lineage>
        <taxon>Bacteria</taxon>
        <taxon>Bacillati</taxon>
        <taxon>Bacillota</taxon>
        <taxon>Clostridia</taxon>
        <taxon>Lachnospirales</taxon>
        <taxon>Anaerotignaceae</taxon>
        <taxon>Anaerotignum</taxon>
    </lineage>
</organism>